<dbReference type="AlphaFoldDB" id="A0A1N7SCB9"/>
<dbReference type="RefSeq" id="WP_094781771.1">
    <property type="nucleotide sequence ID" value="NZ_CYGX02000051.1"/>
</dbReference>
<dbReference type="EMBL" id="CYGX02000051">
    <property type="protein sequence ID" value="SIT44982.1"/>
    <property type="molecule type" value="Genomic_DNA"/>
</dbReference>
<evidence type="ECO:0000313" key="2">
    <source>
        <dbReference type="Proteomes" id="UP000187012"/>
    </source>
</evidence>
<organism evidence="1 2">
    <name type="scientific">Paraburkholderia ribeironis</name>
    <dbReference type="NCBI Taxonomy" id="1247936"/>
    <lineage>
        <taxon>Bacteria</taxon>
        <taxon>Pseudomonadati</taxon>
        <taxon>Pseudomonadota</taxon>
        <taxon>Betaproteobacteria</taxon>
        <taxon>Burkholderiales</taxon>
        <taxon>Burkholderiaceae</taxon>
        <taxon>Paraburkholderia</taxon>
    </lineage>
</organism>
<gene>
    <name evidence="1" type="ORF">BN2475_510051</name>
</gene>
<sequence>MDISILGLLNESRGEAVYGGPVGKHDVRSRIGISFSKMPTTCMGSKGGKVLSRSKVYYSGSAQTSRSAENLFGYMPLGRTGIFACHRRQFPLVDESALMHVRADEHFPKDAGCFAAALEALGEGLCPVREIAER</sequence>
<name>A0A1N7SCB9_9BURK</name>
<dbReference type="STRING" id="1247936.BN2475_510051"/>
<protein>
    <submittedName>
        <fullName evidence="1">Uncharacterized protein</fullName>
    </submittedName>
</protein>
<keyword evidence="2" id="KW-1185">Reference proteome</keyword>
<proteinExistence type="predicted"/>
<accession>A0A1N7SCB9</accession>
<reference evidence="1 2" key="1">
    <citation type="submission" date="2016-12" db="EMBL/GenBank/DDBJ databases">
        <authorList>
            <person name="Song W.-J."/>
            <person name="Kurnit D.M."/>
        </authorList>
    </citation>
    <scope>NUCLEOTIDE SEQUENCE [LARGE SCALE GENOMIC DNA]</scope>
    <source>
        <strain evidence="1 2">STM7296</strain>
    </source>
</reference>
<evidence type="ECO:0000313" key="1">
    <source>
        <dbReference type="EMBL" id="SIT44982.1"/>
    </source>
</evidence>
<dbReference type="Proteomes" id="UP000187012">
    <property type="component" value="Unassembled WGS sequence"/>
</dbReference>